<sequence>MATSRGSVSVTLITVLHSEWIKFRTLASYPITTFAVLALIVGMGLLETFSLVWAGNPPSRVGDLSPGQFLNGMQYAYVLLGVLAVVFMASEYTQATMQPSLLATPKRLLVLAAKSLLMGMIGLGTGVLGSTIVLLVVPGILSGQDLRLADNSADIVRFISGSGISLGLMAMLGVGLAALIRSLVAAFITVVSLLTVAPIAVSALPVEWVAKLMAYMPTVAGSQYLSSDAATRIIEPWWGLVILAGWALAILVAGSLVLRYRDA</sequence>
<evidence type="ECO:0000313" key="3">
    <source>
        <dbReference type="Proteomes" id="UP000292685"/>
    </source>
</evidence>
<keyword evidence="3" id="KW-1185">Reference proteome</keyword>
<evidence type="ECO:0008006" key="4">
    <source>
        <dbReference type="Google" id="ProtNLM"/>
    </source>
</evidence>
<comment type="caution">
    <text evidence="2">The sequence shown here is derived from an EMBL/GenBank/DDBJ whole genome shotgun (WGS) entry which is preliminary data.</text>
</comment>
<dbReference type="Proteomes" id="UP000292685">
    <property type="component" value="Unassembled WGS sequence"/>
</dbReference>
<keyword evidence="1" id="KW-0472">Membrane</keyword>
<feature type="transmembrane region" description="Helical" evidence="1">
    <location>
        <begin position="237"/>
        <end position="258"/>
    </location>
</feature>
<feature type="transmembrane region" description="Helical" evidence="1">
    <location>
        <begin position="183"/>
        <end position="206"/>
    </location>
</feature>
<feature type="transmembrane region" description="Helical" evidence="1">
    <location>
        <begin position="155"/>
        <end position="176"/>
    </location>
</feature>
<feature type="transmembrane region" description="Helical" evidence="1">
    <location>
        <begin position="31"/>
        <end position="55"/>
    </location>
</feature>
<proteinExistence type="predicted"/>
<evidence type="ECO:0000256" key="1">
    <source>
        <dbReference type="SAM" id="Phobius"/>
    </source>
</evidence>
<keyword evidence="1" id="KW-0812">Transmembrane</keyword>
<keyword evidence="1" id="KW-1133">Transmembrane helix</keyword>
<accession>A0A4Q8ABL7</accession>
<reference evidence="2 3" key="1">
    <citation type="submission" date="2019-02" db="EMBL/GenBank/DDBJ databases">
        <title>Sequencing the genomes of 1000 actinobacteria strains.</title>
        <authorList>
            <person name="Klenk H.-P."/>
        </authorList>
    </citation>
    <scope>NUCLEOTIDE SEQUENCE [LARGE SCALE GENOMIC DNA]</scope>
    <source>
        <strain evidence="2 3">DSM 17364</strain>
    </source>
</reference>
<dbReference type="EMBL" id="SHLA01000001">
    <property type="protein sequence ID" value="RZU60929.1"/>
    <property type="molecule type" value="Genomic_DNA"/>
</dbReference>
<organism evidence="2 3">
    <name type="scientific">Zhihengliuella halotolerans</name>
    <dbReference type="NCBI Taxonomy" id="370736"/>
    <lineage>
        <taxon>Bacteria</taxon>
        <taxon>Bacillati</taxon>
        <taxon>Actinomycetota</taxon>
        <taxon>Actinomycetes</taxon>
        <taxon>Micrococcales</taxon>
        <taxon>Micrococcaceae</taxon>
        <taxon>Zhihengliuella</taxon>
    </lineage>
</organism>
<dbReference type="AlphaFoldDB" id="A0A4Q8ABL7"/>
<feature type="transmembrane region" description="Helical" evidence="1">
    <location>
        <begin position="116"/>
        <end position="143"/>
    </location>
</feature>
<feature type="transmembrane region" description="Helical" evidence="1">
    <location>
        <begin position="75"/>
        <end position="95"/>
    </location>
</feature>
<name>A0A4Q8ABL7_9MICC</name>
<gene>
    <name evidence="2" type="ORF">EV380_0482</name>
</gene>
<evidence type="ECO:0000313" key="2">
    <source>
        <dbReference type="EMBL" id="RZU60929.1"/>
    </source>
</evidence>
<protein>
    <recommendedName>
        <fullName evidence="4">ABC-2 type transport system permease protein</fullName>
    </recommendedName>
</protein>